<name>A0A7R9Q2G1_9ACAR</name>
<dbReference type="PROSITE" id="PS50071">
    <property type="entry name" value="HOMEOBOX_2"/>
    <property type="match status" value="1"/>
</dbReference>
<dbReference type="GO" id="GO:0003677">
    <property type="term" value="F:DNA binding"/>
    <property type="evidence" value="ECO:0007669"/>
    <property type="project" value="UniProtKB-UniRule"/>
</dbReference>
<keyword evidence="4 5" id="KW-0539">Nucleus</keyword>
<feature type="region of interest" description="Disordered" evidence="7">
    <location>
        <begin position="1"/>
        <end position="32"/>
    </location>
</feature>
<dbReference type="CDD" id="cd00086">
    <property type="entry name" value="homeodomain"/>
    <property type="match status" value="1"/>
</dbReference>
<feature type="non-terminal residue" evidence="9">
    <location>
        <position position="1"/>
    </location>
</feature>
<comment type="subcellular location">
    <subcellularLocation>
        <location evidence="1 5 6">Nucleus</location>
    </subcellularLocation>
</comment>
<reference evidence="9" key="1">
    <citation type="submission" date="2020-11" db="EMBL/GenBank/DDBJ databases">
        <authorList>
            <person name="Tran Van P."/>
        </authorList>
    </citation>
    <scope>NUCLEOTIDE SEQUENCE</scope>
</reference>
<dbReference type="SUPFAM" id="SSF46689">
    <property type="entry name" value="Homeodomain-like"/>
    <property type="match status" value="1"/>
</dbReference>
<organism evidence="9">
    <name type="scientific">Medioppia subpectinata</name>
    <dbReference type="NCBI Taxonomy" id="1979941"/>
    <lineage>
        <taxon>Eukaryota</taxon>
        <taxon>Metazoa</taxon>
        <taxon>Ecdysozoa</taxon>
        <taxon>Arthropoda</taxon>
        <taxon>Chelicerata</taxon>
        <taxon>Arachnida</taxon>
        <taxon>Acari</taxon>
        <taxon>Acariformes</taxon>
        <taxon>Sarcoptiformes</taxon>
        <taxon>Oribatida</taxon>
        <taxon>Brachypylina</taxon>
        <taxon>Oppioidea</taxon>
        <taxon>Oppiidae</taxon>
        <taxon>Medioppia</taxon>
    </lineage>
</organism>
<evidence type="ECO:0000256" key="3">
    <source>
        <dbReference type="ARBA" id="ARBA00023155"/>
    </source>
</evidence>
<dbReference type="OrthoDB" id="6159439at2759"/>
<dbReference type="InterPro" id="IPR001356">
    <property type="entry name" value="HD"/>
</dbReference>
<evidence type="ECO:0000256" key="7">
    <source>
        <dbReference type="SAM" id="MobiDB-lite"/>
    </source>
</evidence>
<sequence>TAPKENRIHSGTQGSRESSKTSRQKKPRRRRTAFTQVQLNYLERKFRLQKYLSVSDRGQVALTLNLTETQIKTWYQNRRTKWKRQNNMRLDELRSKVIDGNTESAVTVGDTPLIFGSPLCPTPSAATLSPNPYNGHYFNFNPMLALNGTDLMRSVFTLPANHRLHHN</sequence>
<evidence type="ECO:0000256" key="4">
    <source>
        <dbReference type="ARBA" id="ARBA00023242"/>
    </source>
</evidence>
<feature type="DNA-binding region" description="Homeobox" evidence="5">
    <location>
        <begin position="27"/>
        <end position="86"/>
    </location>
</feature>
<gene>
    <name evidence="9" type="ORF">OSB1V03_LOCUS10231</name>
</gene>
<feature type="compositionally biased region" description="Basic residues" evidence="7">
    <location>
        <begin position="22"/>
        <end position="32"/>
    </location>
</feature>
<dbReference type="PROSITE" id="PS00027">
    <property type="entry name" value="HOMEOBOX_1"/>
    <property type="match status" value="1"/>
</dbReference>
<dbReference type="InterPro" id="IPR009057">
    <property type="entry name" value="Homeodomain-like_sf"/>
</dbReference>
<dbReference type="Gene3D" id="1.10.10.60">
    <property type="entry name" value="Homeodomain-like"/>
    <property type="match status" value="1"/>
</dbReference>
<feature type="non-terminal residue" evidence="9">
    <location>
        <position position="167"/>
    </location>
</feature>
<dbReference type="SMART" id="SM00389">
    <property type="entry name" value="HOX"/>
    <property type="match status" value="1"/>
</dbReference>
<dbReference type="InterPro" id="IPR020479">
    <property type="entry name" value="HD_metazoa"/>
</dbReference>
<dbReference type="InterPro" id="IPR017970">
    <property type="entry name" value="Homeobox_CS"/>
</dbReference>
<evidence type="ECO:0000256" key="2">
    <source>
        <dbReference type="ARBA" id="ARBA00023125"/>
    </source>
</evidence>
<dbReference type="GO" id="GO:0000981">
    <property type="term" value="F:DNA-binding transcription factor activity, RNA polymerase II-specific"/>
    <property type="evidence" value="ECO:0007669"/>
    <property type="project" value="InterPro"/>
</dbReference>
<dbReference type="AlphaFoldDB" id="A0A7R9Q2G1"/>
<dbReference type="GO" id="GO:0005634">
    <property type="term" value="C:nucleus"/>
    <property type="evidence" value="ECO:0007669"/>
    <property type="project" value="UniProtKB-SubCell"/>
</dbReference>
<dbReference type="EMBL" id="OC861916">
    <property type="protein sequence ID" value="CAD7629816.1"/>
    <property type="molecule type" value="Genomic_DNA"/>
</dbReference>
<proteinExistence type="predicted"/>
<keyword evidence="3 5" id="KW-0371">Homeobox</keyword>
<accession>A0A7R9Q2G1</accession>
<dbReference type="InterPro" id="IPR050848">
    <property type="entry name" value="Homeobox_TF"/>
</dbReference>
<evidence type="ECO:0000256" key="5">
    <source>
        <dbReference type="PROSITE-ProRule" id="PRU00108"/>
    </source>
</evidence>
<dbReference type="PANTHER" id="PTHR24333">
    <property type="entry name" value="HOMEO BOX HB9 LIKE A-RELATED"/>
    <property type="match status" value="1"/>
</dbReference>
<dbReference type="Pfam" id="PF00046">
    <property type="entry name" value="Homeodomain"/>
    <property type="match status" value="1"/>
</dbReference>
<protein>
    <recommendedName>
        <fullName evidence="8">Homeobox domain-containing protein</fullName>
    </recommendedName>
</protein>
<evidence type="ECO:0000313" key="9">
    <source>
        <dbReference type="EMBL" id="CAD7629816.1"/>
    </source>
</evidence>
<dbReference type="PANTHER" id="PTHR24333:SF5">
    <property type="entry name" value="VENT HOMEOBOX"/>
    <property type="match status" value="1"/>
</dbReference>
<evidence type="ECO:0000259" key="8">
    <source>
        <dbReference type="PROSITE" id="PS50071"/>
    </source>
</evidence>
<evidence type="ECO:0000256" key="1">
    <source>
        <dbReference type="ARBA" id="ARBA00004123"/>
    </source>
</evidence>
<keyword evidence="2 5" id="KW-0238">DNA-binding</keyword>
<dbReference type="PRINTS" id="PR00024">
    <property type="entry name" value="HOMEOBOX"/>
</dbReference>
<evidence type="ECO:0000256" key="6">
    <source>
        <dbReference type="RuleBase" id="RU000682"/>
    </source>
</evidence>
<feature type="domain" description="Homeobox" evidence="8">
    <location>
        <begin position="25"/>
        <end position="85"/>
    </location>
</feature>